<dbReference type="SUPFAM" id="SSF53756">
    <property type="entry name" value="UDP-Glycosyltransferase/glycogen phosphorylase"/>
    <property type="match status" value="1"/>
</dbReference>
<name>A9WKN1_CHLAA</name>
<dbReference type="HOGENOM" id="CLU_009583_2_1_0"/>
<evidence type="ECO:0000259" key="2">
    <source>
        <dbReference type="Pfam" id="PF13579"/>
    </source>
</evidence>
<reference evidence="4" key="1">
    <citation type="journal article" date="2011" name="BMC Genomics">
        <title>Complete genome sequence of the filamentous anoxygenic phototrophic bacterium Chloroflexus aurantiacus.</title>
        <authorList>
            <person name="Tang K.H."/>
            <person name="Barry K."/>
            <person name="Chertkov O."/>
            <person name="Dalin E."/>
            <person name="Han C.S."/>
            <person name="Hauser L.J."/>
            <person name="Honchak B.M."/>
            <person name="Karbach L.E."/>
            <person name="Land M.L."/>
            <person name="Lapidus A."/>
            <person name="Larimer F.W."/>
            <person name="Mikhailova N."/>
            <person name="Pitluck S."/>
            <person name="Pierson B.K."/>
            <person name="Blankenship R.E."/>
        </authorList>
    </citation>
    <scope>NUCLEOTIDE SEQUENCE [LARGE SCALE GENOMIC DNA]</scope>
    <source>
        <strain evidence="4">ATCC 29366 / DSM 635 / J-10-fl</strain>
    </source>
</reference>
<dbReference type="RefSeq" id="WP_012259312.1">
    <property type="nucleotide sequence ID" value="NC_010175.1"/>
</dbReference>
<dbReference type="Pfam" id="PF00534">
    <property type="entry name" value="Glycos_transf_1"/>
    <property type="match status" value="1"/>
</dbReference>
<feature type="domain" description="Glycosyltransferase subfamily 4-like N-terminal" evidence="2">
    <location>
        <begin position="16"/>
        <end position="175"/>
    </location>
</feature>
<feature type="domain" description="Glycosyl transferase family 1" evidence="1">
    <location>
        <begin position="188"/>
        <end position="355"/>
    </location>
</feature>
<keyword evidence="4" id="KW-1185">Reference proteome</keyword>
<evidence type="ECO:0000313" key="4">
    <source>
        <dbReference type="Proteomes" id="UP000002008"/>
    </source>
</evidence>
<evidence type="ECO:0000313" key="3">
    <source>
        <dbReference type="EMBL" id="ABY36659.1"/>
    </source>
</evidence>
<dbReference type="Proteomes" id="UP000002008">
    <property type="component" value="Chromosome"/>
</dbReference>
<dbReference type="eggNOG" id="COG0438">
    <property type="taxonomic scope" value="Bacteria"/>
</dbReference>
<accession>A9WKN1</accession>
<dbReference type="AlphaFoldDB" id="A9WKN1"/>
<proteinExistence type="predicted"/>
<dbReference type="PANTHER" id="PTHR12526:SF635">
    <property type="entry name" value="GLYCOSYL TRANSFERASE GROUP 1"/>
    <property type="match status" value="1"/>
</dbReference>
<dbReference type="EMBL" id="CP000909">
    <property type="protein sequence ID" value="ABY36659.1"/>
    <property type="molecule type" value="Genomic_DNA"/>
</dbReference>
<dbReference type="GO" id="GO:0016757">
    <property type="term" value="F:glycosyltransferase activity"/>
    <property type="evidence" value="ECO:0000318"/>
    <property type="project" value="GO_Central"/>
</dbReference>
<dbReference type="KEGG" id="cau:Caur_3475"/>
<dbReference type="STRING" id="324602.Caur_3475"/>
<dbReference type="InParanoid" id="A9WKN1"/>
<protein>
    <submittedName>
        <fullName evidence="3">Glycosyl transferase group 1</fullName>
    </submittedName>
</protein>
<gene>
    <name evidence="3" type="ordered locus">Caur_3475</name>
</gene>
<dbReference type="InterPro" id="IPR028098">
    <property type="entry name" value="Glyco_trans_4-like_N"/>
</dbReference>
<evidence type="ECO:0000259" key="1">
    <source>
        <dbReference type="Pfam" id="PF00534"/>
    </source>
</evidence>
<keyword evidence="3" id="KW-0808">Transferase</keyword>
<dbReference type="CAZy" id="GT4">
    <property type="family name" value="Glycosyltransferase Family 4"/>
</dbReference>
<dbReference type="PATRIC" id="fig|324602.8.peg.3917"/>
<dbReference type="Pfam" id="PF13579">
    <property type="entry name" value="Glyco_trans_4_4"/>
    <property type="match status" value="1"/>
</dbReference>
<dbReference type="Gene3D" id="3.40.50.2000">
    <property type="entry name" value="Glycogen Phosphorylase B"/>
    <property type="match status" value="2"/>
</dbReference>
<dbReference type="PANTHER" id="PTHR12526">
    <property type="entry name" value="GLYCOSYLTRANSFERASE"/>
    <property type="match status" value="1"/>
</dbReference>
<sequence>MRILCALTYYRPYTSGLTIYVERLARGLARRGHQVTVLTSQYDPSLPKLEWLDGVRVIRAPVLARISKGVLMPTFGWLATRLALEHDAMSLHLPQFDAPGLALRGRLLKQPVVLTYHSDLKLPPGMLNRVANRVVDVANQAAAALATRIVAYTQDFADHSPYLRRWRTKVTIIPPPVEVAEIPESEIDAFRRRWNLQGPVIGMAARLAAEKGVEVLLAALPRILAVYPTARVLFAGPHEHVLGEEAYARRLAPLFAQFRDHWTFLGTLDPREMAAFFPNLDVLVVPSLNSTETFGLVQVEAMLCGTPTVASNLPGVRQPPLMTGMGKVVPIGDATALAEAILEIIGNRTAYVRPREEIAALFSTERTVIEYENLFRQLGVADRV</sequence>
<dbReference type="InterPro" id="IPR001296">
    <property type="entry name" value="Glyco_trans_1"/>
</dbReference>
<organism evidence="3 4">
    <name type="scientific">Chloroflexus aurantiacus (strain ATCC 29366 / DSM 635 / J-10-fl)</name>
    <dbReference type="NCBI Taxonomy" id="324602"/>
    <lineage>
        <taxon>Bacteria</taxon>
        <taxon>Bacillati</taxon>
        <taxon>Chloroflexota</taxon>
        <taxon>Chloroflexia</taxon>
        <taxon>Chloroflexales</taxon>
        <taxon>Chloroflexineae</taxon>
        <taxon>Chloroflexaceae</taxon>
        <taxon>Chloroflexus</taxon>
    </lineage>
</organism>
<dbReference type="CDD" id="cd03801">
    <property type="entry name" value="GT4_PimA-like"/>
    <property type="match status" value="1"/>
</dbReference>
<dbReference type="EnsemblBacteria" id="ABY36659">
    <property type="protein sequence ID" value="ABY36659"/>
    <property type="gene ID" value="Caur_3475"/>
</dbReference>